<feature type="compositionally biased region" description="Basic and acidic residues" evidence="1">
    <location>
        <begin position="97"/>
        <end position="106"/>
    </location>
</feature>
<organism evidence="2">
    <name type="scientific">Tanacetum cinerariifolium</name>
    <name type="common">Dalmatian daisy</name>
    <name type="synonym">Chrysanthemum cinerariifolium</name>
    <dbReference type="NCBI Taxonomy" id="118510"/>
    <lineage>
        <taxon>Eukaryota</taxon>
        <taxon>Viridiplantae</taxon>
        <taxon>Streptophyta</taxon>
        <taxon>Embryophyta</taxon>
        <taxon>Tracheophyta</taxon>
        <taxon>Spermatophyta</taxon>
        <taxon>Magnoliopsida</taxon>
        <taxon>eudicotyledons</taxon>
        <taxon>Gunneridae</taxon>
        <taxon>Pentapetalae</taxon>
        <taxon>asterids</taxon>
        <taxon>campanulids</taxon>
        <taxon>Asterales</taxon>
        <taxon>Asteraceae</taxon>
        <taxon>Asteroideae</taxon>
        <taxon>Anthemideae</taxon>
        <taxon>Anthemidinae</taxon>
        <taxon>Tanacetum</taxon>
    </lineage>
</organism>
<proteinExistence type="predicted"/>
<protein>
    <recommendedName>
        <fullName evidence="3">Reverse transcriptase domain-containing protein</fullName>
    </recommendedName>
</protein>
<dbReference type="EMBL" id="BKCJ011269431">
    <property type="protein sequence ID" value="GFD12995.1"/>
    <property type="molecule type" value="Genomic_DNA"/>
</dbReference>
<dbReference type="AlphaFoldDB" id="A0A699TQG0"/>
<feature type="region of interest" description="Disordered" evidence="1">
    <location>
        <begin position="97"/>
        <end position="117"/>
    </location>
</feature>
<reference evidence="2" key="1">
    <citation type="journal article" date="2019" name="Sci. Rep.">
        <title>Draft genome of Tanacetum cinerariifolium, the natural source of mosquito coil.</title>
        <authorList>
            <person name="Yamashiro T."/>
            <person name="Shiraishi A."/>
            <person name="Satake H."/>
            <person name="Nakayama K."/>
        </authorList>
    </citation>
    <scope>NUCLEOTIDE SEQUENCE</scope>
</reference>
<gene>
    <name evidence="2" type="ORF">Tci_884964</name>
</gene>
<feature type="non-terminal residue" evidence="2">
    <location>
        <position position="1"/>
    </location>
</feature>
<comment type="caution">
    <text evidence="2">The sequence shown here is derived from an EMBL/GenBank/DDBJ whole genome shotgun (WGS) entry which is preliminary data.</text>
</comment>
<feature type="compositionally biased region" description="Basic and acidic residues" evidence="1">
    <location>
        <begin position="48"/>
        <end position="58"/>
    </location>
</feature>
<evidence type="ECO:0008006" key="3">
    <source>
        <dbReference type="Google" id="ProtNLM"/>
    </source>
</evidence>
<name>A0A699TQG0_TANCI</name>
<evidence type="ECO:0000313" key="2">
    <source>
        <dbReference type="EMBL" id="GFD12995.1"/>
    </source>
</evidence>
<sequence>EEIDIIGYTNVSKRWHSSVLLTKIQEAIHTAHDLMDQVIRAKVAKDANNKRKWEDDHGGNSCQQQNKRHEVVRVYAAGSSDNKGKKIHHEVLPIHGEHKELKELSGPKHHYGYVPPQ</sequence>
<evidence type="ECO:0000256" key="1">
    <source>
        <dbReference type="SAM" id="MobiDB-lite"/>
    </source>
</evidence>
<accession>A0A699TQG0</accession>
<feature type="region of interest" description="Disordered" evidence="1">
    <location>
        <begin position="48"/>
        <end position="69"/>
    </location>
</feature>